<dbReference type="PANTHER" id="PTHR13036">
    <property type="entry name" value="BETA1,4 MANNOSYLTRANSFERASE"/>
    <property type="match status" value="1"/>
</dbReference>
<evidence type="ECO:0000256" key="3">
    <source>
        <dbReference type="ARBA" id="ARBA00022676"/>
    </source>
</evidence>
<dbReference type="InterPro" id="IPR001296">
    <property type="entry name" value="Glyco_trans_1"/>
</dbReference>
<dbReference type="GO" id="GO:0004578">
    <property type="term" value="F:chitobiosyldiphosphodolichol beta-mannosyltransferase activity"/>
    <property type="evidence" value="ECO:0007669"/>
    <property type="project" value="UniProtKB-EC"/>
</dbReference>
<evidence type="ECO:0000256" key="12">
    <source>
        <dbReference type="ARBA" id="ARBA00045071"/>
    </source>
</evidence>
<accession>A0A8B8FQG3</accession>
<evidence type="ECO:0000256" key="2">
    <source>
        <dbReference type="ARBA" id="ARBA00004922"/>
    </source>
</evidence>
<keyword evidence="3" id="KW-0328">Glycosyltransferase</keyword>
<evidence type="ECO:0000313" key="15">
    <source>
        <dbReference type="Proteomes" id="UP000694846"/>
    </source>
</evidence>
<keyword evidence="8" id="KW-0472">Membrane</keyword>
<evidence type="ECO:0000256" key="9">
    <source>
        <dbReference type="ARBA" id="ARBA00031434"/>
    </source>
</evidence>
<feature type="domain" description="Glycosyltransferase subfamily 4-like N-terminal" evidence="14">
    <location>
        <begin position="25"/>
        <end position="184"/>
    </location>
</feature>
<evidence type="ECO:0000256" key="7">
    <source>
        <dbReference type="ARBA" id="ARBA00022989"/>
    </source>
</evidence>
<evidence type="ECO:0000259" key="14">
    <source>
        <dbReference type="Pfam" id="PF13439"/>
    </source>
</evidence>
<evidence type="ECO:0000256" key="10">
    <source>
        <dbReference type="ARBA" id="ARBA00031566"/>
    </source>
</evidence>
<protein>
    <recommendedName>
        <fullName evidence="10">Beta-1,4-mannosyltransferase</fullName>
    </recommendedName>
    <alternativeName>
        <fullName evidence="11">GDP-Man:GlcNAc2-PP-dolichol mannosyltransferase</fullName>
    </alternativeName>
    <alternativeName>
        <fullName evidence="9">GDP-mannose-dolichol diphosphochitobiose mannosyltransferase</fullName>
    </alternativeName>
</protein>
<proteinExistence type="predicted"/>
<organism evidence="15 16">
    <name type="scientific">Sipha flava</name>
    <name type="common">yellow sugarcane aphid</name>
    <dbReference type="NCBI Taxonomy" id="143950"/>
    <lineage>
        <taxon>Eukaryota</taxon>
        <taxon>Metazoa</taxon>
        <taxon>Ecdysozoa</taxon>
        <taxon>Arthropoda</taxon>
        <taxon>Hexapoda</taxon>
        <taxon>Insecta</taxon>
        <taxon>Pterygota</taxon>
        <taxon>Neoptera</taxon>
        <taxon>Paraneoptera</taxon>
        <taxon>Hemiptera</taxon>
        <taxon>Sternorrhyncha</taxon>
        <taxon>Aphidomorpha</taxon>
        <taxon>Aphidoidea</taxon>
        <taxon>Aphididae</taxon>
        <taxon>Sipha</taxon>
    </lineage>
</organism>
<keyword evidence="15" id="KW-1185">Reference proteome</keyword>
<dbReference type="Proteomes" id="UP000694846">
    <property type="component" value="Unplaced"/>
</dbReference>
<sequence>MVETKKKNICVVVLGDIGRSPRMQYHAQSLIREGYNVDIIGYTDSPILDDLKENATIIGVKRPFPFDEYVPRTVAFIFKVVWQTLTLFWAISVKRKSNIVLVQNPPAIPTLAVCWFYCLLFNAKFIIDWHNYAYSILALSLGTDAPLVKLSLLYEQFFGKLADTNLCVTKAMKEDLDKKWNIKATTLYDRPGPQFKTITSIEKHCFLEKMNLNEFTEISESGKVQLKSNRPGLLVSSTSWTPDEDFSILFKALQKYDESDDIYPNLICIITGKGPLKYYYQQMISKLKWKKVSIITPWLENKDYPILLACADLGVCLHASSSGLDLPMKVIDMFGVGLPVCAYDFKSLNELVKHNENGLVFSNDKQLTLHIMTWFKNYPLQVCEKKQNFCKNIDSFRKVDWHKNWMINAHPFFYP</sequence>
<gene>
    <name evidence="16" type="primary">LOC112685047</name>
</gene>
<keyword evidence="5" id="KW-0812">Transmembrane</keyword>
<dbReference type="Pfam" id="PF13439">
    <property type="entry name" value="Glyco_transf_4"/>
    <property type="match status" value="1"/>
</dbReference>
<name>A0A8B8FQG3_9HEMI</name>
<dbReference type="GeneID" id="112685047"/>
<evidence type="ECO:0000256" key="5">
    <source>
        <dbReference type="ARBA" id="ARBA00022692"/>
    </source>
</evidence>
<dbReference type="SUPFAM" id="SSF53756">
    <property type="entry name" value="UDP-Glycosyltransferase/glycogen phosphorylase"/>
    <property type="match status" value="1"/>
</dbReference>
<dbReference type="InterPro" id="IPR026051">
    <property type="entry name" value="ALG1-like"/>
</dbReference>
<dbReference type="RefSeq" id="XP_025412595.1">
    <property type="nucleotide sequence ID" value="XM_025556810.1"/>
</dbReference>
<comment type="catalytic activity">
    <reaction evidence="12">
        <text>an N,N'-diacetylchitobiosyl-diphospho-di-trans,poly-cis-dolichol + GDP-alpha-D-mannose = a beta-D-Man-(1-&gt;4)-beta-D-GlcNAc-(1-&gt;4)-alpha-D-GlcNAc-diphospho-di-trans,poly-cis-dolichol + GDP + H(+)</text>
        <dbReference type="Rhea" id="RHEA:13865"/>
        <dbReference type="Rhea" id="RHEA-COMP:19510"/>
        <dbReference type="Rhea" id="RHEA-COMP:19511"/>
        <dbReference type="ChEBI" id="CHEBI:15378"/>
        <dbReference type="ChEBI" id="CHEBI:57269"/>
        <dbReference type="ChEBI" id="CHEBI:57527"/>
        <dbReference type="ChEBI" id="CHEBI:58189"/>
        <dbReference type="ChEBI" id="CHEBI:58472"/>
        <dbReference type="EC" id="2.4.1.142"/>
    </reaction>
    <physiologicalReaction direction="left-to-right" evidence="12">
        <dbReference type="Rhea" id="RHEA:13866"/>
    </physiologicalReaction>
</comment>
<reference evidence="16" key="1">
    <citation type="submission" date="2025-08" db="UniProtKB">
        <authorList>
            <consortium name="RefSeq"/>
        </authorList>
    </citation>
    <scope>IDENTIFICATION</scope>
    <source>
        <tissue evidence="16">Whole body</tissue>
    </source>
</reference>
<evidence type="ECO:0000313" key="16">
    <source>
        <dbReference type="RefSeq" id="XP_025412595.1"/>
    </source>
</evidence>
<keyword evidence="4" id="KW-0808">Transferase</keyword>
<dbReference type="Gene3D" id="3.40.50.2000">
    <property type="entry name" value="Glycogen Phosphorylase B"/>
    <property type="match status" value="2"/>
</dbReference>
<comment type="subcellular location">
    <subcellularLocation>
        <location evidence="1">Endoplasmic reticulum membrane</location>
        <topology evidence="1">Single-pass membrane protein</topology>
    </subcellularLocation>
</comment>
<keyword evidence="7" id="KW-1133">Transmembrane helix</keyword>
<evidence type="ECO:0000256" key="11">
    <source>
        <dbReference type="ARBA" id="ARBA00033088"/>
    </source>
</evidence>
<dbReference type="GO" id="GO:0005789">
    <property type="term" value="C:endoplasmic reticulum membrane"/>
    <property type="evidence" value="ECO:0007669"/>
    <property type="project" value="UniProtKB-SubCell"/>
</dbReference>
<evidence type="ECO:0000256" key="6">
    <source>
        <dbReference type="ARBA" id="ARBA00022824"/>
    </source>
</evidence>
<dbReference type="InterPro" id="IPR028098">
    <property type="entry name" value="Glyco_trans_4-like_N"/>
</dbReference>
<dbReference type="AlphaFoldDB" id="A0A8B8FQG3"/>
<evidence type="ECO:0000256" key="4">
    <source>
        <dbReference type="ARBA" id="ARBA00022679"/>
    </source>
</evidence>
<dbReference type="PANTHER" id="PTHR13036:SF0">
    <property type="entry name" value="CHITOBIOSYLDIPHOSPHODOLICHOL BETA-MANNOSYLTRANSFERASE"/>
    <property type="match status" value="1"/>
</dbReference>
<evidence type="ECO:0000259" key="13">
    <source>
        <dbReference type="Pfam" id="PF00534"/>
    </source>
</evidence>
<keyword evidence="6" id="KW-0256">Endoplasmic reticulum</keyword>
<dbReference type="CTD" id="56052"/>
<dbReference type="OrthoDB" id="614844at2759"/>
<comment type="pathway">
    <text evidence="2">Protein modification; protein glycosylation.</text>
</comment>
<dbReference type="Pfam" id="PF00534">
    <property type="entry name" value="Glycos_transf_1"/>
    <property type="match status" value="1"/>
</dbReference>
<feature type="domain" description="Glycosyl transferase family 1" evidence="13">
    <location>
        <begin position="225"/>
        <end position="384"/>
    </location>
</feature>
<evidence type="ECO:0000256" key="1">
    <source>
        <dbReference type="ARBA" id="ARBA00004389"/>
    </source>
</evidence>
<evidence type="ECO:0000256" key="8">
    <source>
        <dbReference type="ARBA" id="ARBA00023136"/>
    </source>
</evidence>